<sequence length="197" mass="20258">MDTIILIIHVLAALALVGLVLLQQGKGAEAGASFGGGASQTVFGSQGSGNFLTKLTSVLATAFFVTSFTLAMLGKHSSSAVSESAVPQIEKVEQSTGDAPVVNDAEDSANDAPGVDEVGQNEAKSAPASEANVKQASQTAVEENTAIEDQSEKQLNSEASEDMQQAPPAENEASNVESAEVKTESQNSSTDQENTEQ</sequence>
<evidence type="ECO:0000256" key="10">
    <source>
        <dbReference type="ARBA" id="ARBA00023136"/>
    </source>
</evidence>
<evidence type="ECO:0000313" key="13">
    <source>
        <dbReference type="EMBL" id="MBU2710586.1"/>
    </source>
</evidence>
<feature type="region of interest" description="Disordered" evidence="12">
    <location>
        <begin position="86"/>
        <end position="197"/>
    </location>
</feature>
<dbReference type="NCBIfam" id="TIGR00810">
    <property type="entry name" value="secG"/>
    <property type="match status" value="1"/>
</dbReference>
<dbReference type="Proteomes" id="UP000690515">
    <property type="component" value="Unassembled WGS sequence"/>
</dbReference>
<evidence type="ECO:0000256" key="3">
    <source>
        <dbReference type="ARBA" id="ARBA00017876"/>
    </source>
</evidence>
<dbReference type="PANTHER" id="PTHR34182:SF1">
    <property type="entry name" value="PROTEIN-EXPORT MEMBRANE PROTEIN SECG"/>
    <property type="match status" value="1"/>
</dbReference>
<comment type="similarity">
    <text evidence="2 11">Belongs to the SecG family.</text>
</comment>
<evidence type="ECO:0000256" key="12">
    <source>
        <dbReference type="SAM" id="MobiDB-lite"/>
    </source>
</evidence>
<evidence type="ECO:0000256" key="9">
    <source>
        <dbReference type="ARBA" id="ARBA00023010"/>
    </source>
</evidence>
<keyword evidence="7 11" id="KW-0653">Protein transport</keyword>
<evidence type="ECO:0000256" key="5">
    <source>
        <dbReference type="ARBA" id="ARBA00022475"/>
    </source>
</evidence>
<name>A0ABS5Z956_9GAMM</name>
<accession>A0ABS5Z956</accession>
<protein>
    <recommendedName>
        <fullName evidence="3 11">Protein-export membrane protein SecG</fullName>
    </recommendedName>
</protein>
<evidence type="ECO:0000256" key="7">
    <source>
        <dbReference type="ARBA" id="ARBA00022927"/>
    </source>
</evidence>
<reference evidence="13 14" key="1">
    <citation type="submission" date="2021-04" db="EMBL/GenBank/DDBJ databases">
        <authorList>
            <person name="Pira H."/>
            <person name="Risdian C."/>
            <person name="Wink J."/>
        </authorList>
    </citation>
    <scope>NUCLEOTIDE SEQUENCE [LARGE SCALE GENOMIC DNA]</scope>
    <source>
        <strain evidence="13 14">WH53</strain>
    </source>
</reference>
<evidence type="ECO:0000256" key="1">
    <source>
        <dbReference type="ARBA" id="ARBA00004651"/>
    </source>
</evidence>
<dbReference type="Pfam" id="PF03840">
    <property type="entry name" value="SecG"/>
    <property type="match status" value="1"/>
</dbReference>
<feature type="compositionally biased region" description="Low complexity" evidence="12">
    <location>
        <begin position="169"/>
        <end position="178"/>
    </location>
</feature>
<keyword evidence="6" id="KW-0812">Transmembrane</keyword>
<keyword evidence="9 11" id="KW-0811">Translocation</keyword>
<feature type="compositionally biased region" description="Polar residues" evidence="12">
    <location>
        <begin position="184"/>
        <end position="197"/>
    </location>
</feature>
<organism evidence="13 14">
    <name type="scientific">Zooshikella harenae</name>
    <dbReference type="NCBI Taxonomy" id="2827238"/>
    <lineage>
        <taxon>Bacteria</taxon>
        <taxon>Pseudomonadati</taxon>
        <taxon>Pseudomonadota</taxon>
        <taxon>Gammaproteobacteria</taxon>
        <taxon>Oceanospirillales</taxon>
        <taxon>Zooshikellaceae</taxon>
        <taxon>Zooshikella</taxon>
    </lineage>
</organism>
<dbReference type="RefSeq" id="WP_215818751.1">
    <property type="nucleotide sequence ID" value="NZ_JAGSOY010000008.1"/>
</dbReference>
<comment type="caution">
    <text evidence="13">The sequence shown here is derived from an EMBL/GenBank/DDBJ whole genome shotgun (WGS) entry which is preliminary data.</text>
</comment>
<evidence type="ECO:0000256" key="2">
    <source>
        <dbReference type="ARBA" id="ARBA00008445"/>
    </source>
</evidence>
<keyword evidence="8" id="KW-1133">Transmembrane helix</keyword>
<evidence type="ECO:0000256" key="6">
    <source>
        <dbReference type="ARBA" id="ARBA00022692"/>
    </source>
</evidence>
<keyword evidence="4 11" id="KW-0813">Transport</keyword>
<evidence type="ECO:0000313" key="14">
    <source>
        <dbReference type="Proteomes" id="UP000690515"/>
    </source>
</evidence>
<evidence type="ECO:0000256" key="11">
    <source>
        <dbReference type="RuleBase" id="RU365087"/>
    </source>
</evidence>
<evidence type="ECO:0000256" key="4">
    <source>
        <dbReference type="ARBA" id="ARBA00022448"/>
    </source>
</evidence>
<keyword evidence="10" id="KW-0472">Membrane</keyword>
<comment type="subcellular location">
    <subcellularLocation>
        <location evidence="1 11">Cell membrane</location>
        <topology evidence="1 11">Multi-pass membrane protein</topology>
    </subcellularLocation>
</comment>
<feature type="compositionally biased region" description="Polar residues" evidence="12">
    <location>
        <begin position="132"/>
        <end position="142"/>
    </location>
</feature>
<dbReference type="PRINTS" id="PR01651">
    <property type="entry name" value="SECGEXPORT"/>
</dbReference>
<comment type="function">
    <text evidence="11">Involved in protein export. Participates in an early event of protein translocation.</text>
</comment>
<keyword evidence="5 11" id="KW-1003">Cell membrane</keyword>
<gene>
    <name evidence="13" type="primary">secG</name>
    <name evidence="13" type="ORF">KCG35_05910</name>
</gene>
<keyword evidence="14" id="KW-1185">Reference proteome</keyword>
<dbReference type="EMBL" id="JAGSOY010000008">
    <property type="protein sequence ID" value="MBU2710586.1"/>
    <property type="molecule type" value="Genomic_DNA"/>
</dbReference>
<proteinExistence type="inferred from homology"/>
<dbReference type="PANTHER" id="PTHR34182">
    <property type="entry name" value="PROTEIN-EXPORT MEMBRANE PROTEIN SECG"/>
    <property type="match status" value="1"/>
</dbReference>
<dbReference type="InterPro" id="IPR004692">
    <property type="entry name" value="SecG"/>
</dbReference>
<evidence type="ECO:0000256" key="8">
    <source>
        <dbReference type="ARBA" id="ARBA00022989"/>
    </source>
</evidence>